<evidence type="ECO:0000313" key="2">
    <source>
        <dbReference type="Proteomes" id="UP001239111"/>
    </source>
</evidence>
<gene>
    <name evidence="1" type="ORF">QAD02_008996</name>
</gene>
<organism evidence="1 2">
    <name type="scientific">Eretmocerus hayati</name>
    <dbReference type="NCBI Taxonomy" id="131215"/>
    <lineage>
        <taxon>Eukaryota</taxon>
        <taxon>Metazoa</taxon>
        <taxon>Ecdysozoa</taxon>
        <taxon>Arthropoda</taxon>
        <taxon>Hexapoda</taxon>
        <taxon>Insecta</taxon>
        <taxon>Pterygota</taxon>
        <taxon>Neoptera</taxon>
        <taxon>Endopterygota</taxon>
        <taxon>Hymenoptera</taxon>
        <taxon>Apocrita</taxon>
        <taxon>Proctotrupomorpha</taxon>
        <taxon>Chalcidoidea</taxon>
        <taxon>Aphelinidae</taxon>
        <taxon>Aphelininae</taxon>
        <taxon>Eretmocerus</taxon>
    </lineage>
</organism>
<accession>A0ACC2N8F3</accession>
<sequence>MNDNISGFFFAKLLIAICVWTTYTIIDAEPLEGDRVKYAKIYDQNFVVALARINSDKSRVSNVFCTGALISPALILTNEHCIRKKAPENVVAYIGSVILNEALEYSICKWKSYHDWRNNEQLITPADYGLHDLAIAKLCINVDPSVSRPGLFSWIKYNQVEKSSFTMIGWGTVESGFSSEFMREAKVKMYDQEKCVRITNMRSTANHKFFCTSATPAVLAGDGDSGGPLLDSDMKIVGVTSATWVIPRSIKDSLNLHANVTYYKDFITSMISEY</sequence>
<dbReference type="EMBL" id="CM056744">
    <property type="protein sequence ID" value="KAJ8667334.1"/>
    <property type="molecule type" value="Genomic_DNA"/>
</dbReference>
<reference evidence="1" key="1">
    <citation type="submission" date="2023-04" db="EMBL/GenBank/DDBJ databases">
        <title>A chromosome-level genome assembly of the parasitoid wasp Eretmocerus hayati.</title>
        <authorList>
            <person name="Zhong Y."/>
            <person name="Liu S."/>
            <person name="Liu Y."/>
        </authorList>
    </citation>
    <scope>NUCLEOTIDE SEQUENCE</scope>
    <source>
        <strain evidence="1">ZJU_SS_LIU_2023</strain>
    </source>
</reference>
<proteinExistence type="predicted"/>
<protein>
    <submittedName>
        <fullName evidence="1">Uncharacterized protein</fullName>
    </submittedName>
</protein>
<name>A0ACC2N8F3_9HYME</name>
<comment type="caution">
    <text evidence="1">The sequence shown here is derived from an EMBL/GenBank/DDBJ whole genome shotgun (WGS) entry which is preliminary data.</text>
</comment>
<keyword evidence="2" id="KW-1185">Reference proteome</keyword>
<dbReference type="Proteomes" id="UP001239111">
    <property type="component" value="Chromosome 4"/>
</dbReference>
<evidence type="ECO:0000313" key="1">
    <source>
        <dbReference type="EMBL" id="KAJ8667334.1"/>
    </source>
</evidence>